<protein>
    <submittedName>
        <fullName evidence="2">NAD-dependent epimerase/dehydratase family protein</fullName>
    </submittedName>
</protein>
<dbReference type="SUPFAM" id="SSF51735">
    <property type="entry name" value="NAD(P)-binding Rossmann-fold domains"/>
    <property type="match status" value="1"/>
</dbReference>
<dbReference type="Pfam" id="PF13460">
    <property type="entry name" value="NAD_binding_10"/>
    <property type="match status" value="1"/>
</dbReference>
<gene>
    <name evidence="2" type="ORF">D7147_11490</name>
</gene>
<organism evidence="2 3">
    <name type="scientific">Micromonospora musae</name>
    <dbReference type="NCBI Taxonomy" id="1894970"/>
    <lineage>
        <taxon>Bacteria</taxon>
        <taxon>Bacillati</taxon>
        <taxon>Actinomycetota</taxon>
        <taxon>Actinomycetes</taxon>
        <taxon>Micromonosporales</taxon>
        <taxon>Micromonosporaceae</taxon>
        <taxon>Micromonospora</taxon>
    </lineage>
</organism>
<dbReference type="Gene3D" id="3.40.50.720">
    <property type="entry name" value="NAD(P)-binding Rossmann-like Domain"/>
    <property type="match status" value="1"/>
</dbReference>
<sequence length="216" mass="21999">MRVVIAGGHGKIARLLERELTDRGDHAAGLIRDPDQSAALTAAGAQPIICDLEHADVTEVAGHLAGADAVVFAAGAGPGSGAARKDTVDRAAAVLLADAAQQAGVRRYLLVSSMGVEGEPRPGTDAVFAAYLRAKKAAEDDLAARDLDWTVLRPGRLTDERPTGRVTLARRVPSGAVTRADVAGVLVALLHTPATAGAILELVAGDTPIAEAVTAG</sequence>
<dbReference type="InterPro" id="IPR016040">
    <property type="entry name" value="NAD(P)-bd_dom"/>
</dbReference>
<feature type="domain" description="NAD(P)-binding" evidence="1">
    <location>
        <begin position="7"/>
        <end position="193"/>
    </location>
</feature>
<dbReference type="RefSeq" id="WP_120676513.1">
    <property type="nucleotide sequence ID" value="NZ_RAZS01000003.1"/>
</dbReference>
<dbReference type="PANTHER" id="PTHR15020:SF50">
    <property type="entry name" value="UPF0659 PROTEIN YMR090W"/>
    <property type="match status" value="1"/>
</dbReference>
<proteinExistence type="predicted"/>
<accession>A0ABX9RDF4</accession>
<evidence type="ECO:0000259" key="1">
    <source>
        <dbReference type="Pfam" id="PF13460"/>
    </source>
</evidence>
<name>A0ABX9RDF4_9ACTN</name>
<dbReference type="EMBL" id="RAZS01000003">
    <property type="protein sequence ID" value="RKN21373.1"/>
    <property type="molecule type" value="Genomic_DNA"/>
</dbReference>
<dbReference type="InterPro" id="IPR036291">
    <property type="entry name" value="NAD(P)-bd_dom_sf"/>
</dbReference>
<keyword evidence="3" id="KW-1185">Reference proteome</keyword>
<evidence type="ECO:0000313" key="2">
    <source>
        <dbReference type="EMBL" id="RKN21373.1"/>
    </source>
</evidence>
<dbReference type="Proteomes" id="UP000271548">
    <property type="component" value="Unassembled WGS sequence"/>
</dbReference>
<dbReference type="PANTHER" id="PTHR15020">
    <property type="entry name" value="FLAVIN REDUCTASE-RELATED"/>
    <property type="match status" value="1"/>
</dbReference>
<evidence type="ECO:0000313" key="3">
    <source>
        <dbReference type="Proteomes" id="UP000271548"/>
    </source>
</evidence>
<reference evidence="2 3" key="1">
    <citation type="submission" date="2018-09" db="EMBL/GenBank/DDBJ databases">
        <title>Micromonospora sp. nov. MS1-9, isolated from a root of Musa sp.</title>
        <authorList>
            <person name="Kuncharoen N."/>
            <person name="Kudo T."/>
            <person name="Ohkuma M."/>
            <person name="Yuki M."/>
            <person name="Tanasupawat S."/>
        </authorList>
    </citation>
    <scope>NUCLEOTIDE SEQUENCE [LARGE SCALE GENOMIC DNA]</scope>
    <source>
        <strain evidence="2 3">NGC1-4</strain>
    </source>
</reference>
<comment type="caution">
    <text evidence="2">The sequence shown here is derived from an EMBL/GenBank/DDBJ whole genome shotgun (WGS) entry which is preliminary data.</text>
</comment>